<gene>
    <name evidence="2" type="ORF">BXP70_22135</name>
</gene>
<dbReference type="EMBL" id="MTSE01000017">
    <property type="protein sequence ID" value="OUJ71185.1"/>
    <property type="molecule type" value="Genomic_DNA"/>
</dbReference>
<proteinExistence type="predicted"/>
<keyword evidence="3" id="KW-1185">Reference proteome</keyword>
<protein>
    <submittedName>
        <fullName evidence="2">Uncharacterized protein</fullName>
    </submittedName>
</protein>
<evidence type="ECO:0000313" key="2">
    <source>
        <dbReference type="EMBL" id="OUJ71185.1"/>
    </source>
</evidence>
<evidence type="ECO:0000313" key="3">
    <source>
        <dbReference type="Proteomes" id="UP000194873"/>
    </source>
</evidence>
<dbReference type="AlphaFoldDB" id="A0A243W866"/>
<sequence>MTYTPHPEHMRAPQLNEHELHQALDELTAKIKILQNRAHTTTAHSEATYHEHIAALEVKRAQLEQQLGSAKDAKADSTQHDSSVWDEIRRGVDNLRKDLQNLF</sequence>
<feature type="coiled-coil region" evidence="1">
    <location>
        <begin position="17"/>
        <end position="73"/>
    </location>
</feature>
<organism evidence="2 3">
    <name type="scientific">Hymenobacter crusticola</name>
    <dbReference type="NCBI Taxonomy" id="1770526"/>
    <lineage>
        <taxon>Bacteria</taxon>
        <taxon>Pseudomonadati</taxon>
        <taxon>Bacteroidota</taxon>
        <taxon>Cytophagia</taxon>
        <taxon>Cytophagales</taxon>
        <taxon>Hymenobacteraceae</taxon>
        <taxon>Hymenobacter</taxon>
    </lineage>
</organism>
<accession>A0A243W866</accession>
<dbReference type="RefSeq" id="WP_086596300.1">
    <property type="nucleotide sequence ID" value="NZ_MTSE01000017.1"/>
</dbReference>
<keyword evidence="1" id="KW-0175">Coiled coil</keyword>
<dbReference type="OrthoDB" id="893781at2"/>
<dbReference type="Proteomes" id="UP000194873">
    <property type="component" value="Unassembled WGS sequence"/>
</dbReference>
<evidence type="ECO:0000256" key="1">
    <source>
        <dbReference type="SAM" id="Coils"/>
    </source>
</evidence>
<comment type="caution">
    <text evidence="2">The sequence shown here is derived from an EMBL/GenBank/DDBJ whole genome shotgun (WGS) entry which is preliminary data.</text>
</comment>
<reference evidence="2 3" key="1">
    <citation type="submission" date="2017-01" db="EMBL/GenBank/DDBJ databases">
        <title>A new Hymenobacter.</title>
        <authorList>
            <person name="Liang Y."/>
            <person name="Feng F."/>
        </authorList>
    </citation>
    <scope>NUCLEOTIDE SEQUENCE [LARGE SCALE GENOMIC DNA]</scope>
    <source>
        <strain evidence="2">MIMBbqt21</strain>
    </source>
</reference>
<name>A0A243W866_9BACT</name>